<dbReference type="Proteomes" id="UP000660454">
    <property type="component" value="Unassembled WGS sequence"/>
</dbReference>
<feature type="region of interest" description="Disordered" evidence="1">
    <location>
        <begin position="1"/>
        <end position="25"/>
    </location>
</feature>
<protein>
    <submittedName>
        <fullName evidence="2">Uncharacterized protein</fullName>
    </submittedName>
</protein>
<proteinExistence type="predicted"/>
<organism evidence="2 3">
    <name type="scientific">Microbispora siamensis</name>
    <dbReference type="NCBI Taxonomy" id="564413"/>
    <lineage>
        <taxon>Bacteria</taxon>
        <taxon>Bacillati</taxon>
        <taxon>Actinomycetota</taxon>
        <taxon>Actinomycetes</taxon>
        <taxon>Streptosporangiales</taxon>
        <taxon>Streptosporangiaceae</taxon>
        <taxon>Microbispora</taxon>
    </lineage>
</organism>
<comment type="caution">
    <text evidence="2">The sequence shown here is derived from an EMBL/GenBank/DDBJ whole genome shotgun (WGS) entry which is preliminary data.</text>
</comment>
<gene>
    <name evidence="2" type="ORF">Msi02_03080</name>
</gene>
<evidence type="ECO:0000256" key="1">
    <source>
        <dbReference type="SAM" id="MobiDB-lite"/>
    </source>
</evidence>
<reference evidence="2 3" key="1">
    <citation type="submission" date="2021-01" db="EMBL/GenBank/DDBJ databases">
        <title>Whole genome shotgun sequence of Microbispora siamensis NBRC 104113.</title>
        <authorList>
            <person name="Komaki H."/>
            <person name="Tamura T."/>
        </authorList>
    </citation>
    <scope>NUCLEOTIDE SEQUENCE [LARGE SCALE GENOMIC DNA]</scope>
    <source>
        <strain evidence="2 3">NBRC 104113</strain>
    </source>
</reference>
<dbReference type="EMBL" id="BOOF01000001">
    <property type="protein sequence ID" value="GIH59491.1"/>
    <property type="molecule type" value="Genomic_DNA"/>
</dbReference>
<accession>A0ABQ4GDL7</accession>
<evidence type="ECO:0000313" key="2">
    <source>
        <dbReference type="EMBL" id="GIH59491.1"/>
    </source>
</evidence>
<evidence type="ECO:0000313" key="3">
    <source>
        <dbReference type="Proteomes" id="UP000660454"/>
    </source>
</evidence>
<keyword evidence="3" id="KW-1185">Reference proteome</keyword>
<sequence length="103" mass="11509">MGGEKRLGVPAETEVGVHGHRLRSGQCRSEQLQHAIEHDRNVTTRLTGLVRQRFQPPFTPQYSRIRGCAAGDYPTDPHPCRFPENRRTDPSGQVPIRVAGRGV</sequence>
<name>A0ABQ4GDL7_9ACTN</name>